<accession>A0ABT8SQ01</accession>
<evidence type="ECO:0000313" key="12">
    <source>
        <dbReference type="Proteomes" id="UP001169006"/>
    </source>
</evidence>
<feature type="transmembrane region" description="Helical" evidence="8">
    <location>
        <begin position="717"/>
        <end position="739"/>
    </location>
</feature>
<feature type="transmembrane region" description="Helical" evidence="8">
    <location>
        <begin position="768"/>
        <end position="792"/>
    </location>
</feature>
<dbReference type="CDD" id="cd03230">
    <property type="entry name" value="ABC_DR_subfamily_A"/>
    <property type="match status" value="1"/>
</dbReference>
<evidence type="ECO:0000256" key="3">
    <source>
        <dbReference type="ARBA" id="ARBA00022692"/>
    </source>
</evidence>
<dbReference type="Gene3D" id="3.40.50.300">
    <property type="entry name" value="P-loop containing nucleotide triphosphate hydrolases"/>
    <property type="match status" value="2"/>
</dbReference>
<feature type="domain" description="ABC transmembrane type-2" evidence="10">
    <location>
        <begin position="686"/>
        <end position="912"/>
    </location>
</feature>
<sequence>MTMETGDSCLARIEGVSHHYGKVTALHDVTIDLPTGRMIGLIGPDGAGKSTLLGLLSGVRKGQAGTVEVFGGDMRRAGHRNRICSRIAYMPQGLGKNLYQEISVRDNLHFFGKLFGQSQIEREERIERLARATGLLPFLDRPAGKLSGGMKQKLGLCCALIHDPDLLILDEPTTGVDPLSRRQFWTLIDDLRAERPQMSVLFSTAYMDEASRSDWLVAMDRGGILATSTVDELRQRTGRQALEDVFSALQAPDGKSDQESLEIPSRAASGDEPIIRAHNLVCRFGDFTAVRNVSFDIEAGEIFGFLGSNGCGKTTTMRMLTGLLSPTEGTAELYGKAVDANDLETRRHVGFMSQAFSLYSELSVRQNLILHARLYRIEEEKAKARTENLIAQFGLSDHADAEAGSLPLGLRQRLSLAVAIVHEPELLILDEPTSGVDPQARDGFWRILIDLSRQKKVTIFISTHFMNEAMRCDRISLMHSGEVLISGRPQDILDAKQTDDLETAFVSFIEEALEKSGTHAIETASPSEESAIPAKVAQQPSKTRAAFRRILAYSHCETLSLSRDPIRLAFAFLGTLALLLIFSYGISSDVTNMSMAVLDYDQSPESRDYLSAFQGSRYFSEKAPLRSQAEAEERLKSGKLTLALEIPAGFGKDLRKGGDWQISAWIDGANTMRASTIEGYVAQAHATWLASRPQSAAQSTAPMLVARYRYNPTSESIYAMGPSIPALLLMLFLAILMAVSITREKEIGTITNFYVTPTRRSEYLIGKMLPYLFIGMVNFAIMAATVVFLFGVPLKGSGLALTLAAFLYTFATLGYGLLIAAFTSNQVSAVFAAAVLSIVPTIQFSGMLQPVSALEGAARFIGNIWPTTYYMHMSVGAFTKGLSFSSMAGDLLVMSIFGPLFLLTTAFFLKKQEA</sequence>
<feature type="transmembrane region" description="Helical" evidence="8">
    <location>
        <begin position="828"/>
        <end position="848"/>
    </location>
</feature>
<dbReference type="InterPro" id="IPR003439">
    <property type="entry name" value="ABC_transporter-like_ATP-bd"/>
</dbReference>
<evidence type="ECO:0000256" key="5">
    <source>
        <dbReference type="ARBA" id="ARBA00022840"/>
    </source>
</evidence>
<dbReference type="SMART" id="SM00382">
    <property type="entry name" value="AAA"/>
    <property type="match status" value="2"/>
</dbReference>
<dbReference type="NCBIfam" id="NF033858">
    <property type="entry name" value="ABC2_perm_RbbA"/>
    <property type="match status" value="1"/>
</dbReference>
<evidence type="ECO:0000256" key="7">
    <source>
        <dbReference type="ARBA" id="ARBA00023136"/>
    </source>
</evidence>
<dbReference type="InterPro" id="IPR047651">
    <property type="entry name" value="ABC2_perm_RbbA"/>
</dbReference>
<dbReference type="InterPro" id="IPR013525">
    <property type="entry name" value="ABC2_TM"/>
</dbReference>
<dbReference type="SUPFAM" id="SSF52540">
    <property type="entry name" value="P-loop containing nucleoside triphosphate hydrolases"/>
    <property type="match status" value="2"/>
</dbReference>
<comment type="caution">
    <text evidence="11">The sequence shown here is derived from an EMBL/GenBank/DDBJ whole genome shotgun (WGS) entry which is preliminary data.</text>
</comment>
<dbReference type="PANTHER" id="PTHR43038">
    <property type="entry name" value="ATP-BINDING CASSETTE, SUB-FAMILY H, MEMBER 1"/>
    <property type="match status" value="1"/>
</dbReference>
<proteinExistence type="inferred from homology"/>
<organism evidence="11 12">
    <name type="scientific">Rhizobium oryzicola</name>
    <dbReference type="NCBI Taxonomy" id="1232668"/>
    <lineage>
        <taxon>Bacteria</taxon>
        <taxon>Pseudomonadati</taxon>
        <taxon>Pseudomonadota</taxon>
        <taxon>Alphaproteobacteria</taxon>
        <taxon>Hyphomicrobiales</taxon>
        <taxon>Rhizobiaceae</taxon>
        <taxon>Rhizobium/Agrobacterium group</taxon>
        <taxon>Rhizobium</taxon>
    </lineage>
</organism>
<evidence type="ECO:0000256" key="6">
    <source>
        <dbReference type="ARBA" id="ARBA00022989"/>
    </source>
</evidence>
<keyword evidence="3 8" id="KW-0812">Transmembrane</keyword>
<keyword evidence="4" id="KW-0547">Nucleotide-binding</keyword>
<keyword evidence="5" id="KW-0067">ATP-binding</keyword>
<dbReference type="Gene3D" id="3.40.1710.10">
    <property type="entry name" value="abc type-2 transporter like domain"/>
    <property type="match status" value="1"/>
</dbReference>
<evidence type="ECO:0000256" key="1">
    <source>
        <dbReference type="ARBA" id="ARBA00004141"/>
    </source>
</evidence>
<dbReference type="PANTHER" id="PTHR43038:SF4">
    <property type="entry name" value="RIBOSOME-ASSOCIATED ATPASE"/>
    <property type="match status" value="1"/>
</dbReference>
<dbReference type="Pfam" id="PF12698">
    <property type="entry name" value="ABC2_membrane_3"/>
    <property type="match status" value="1"/>
</dbReference>
<gene>
    <name evidence="11" type="primary">rbbA</name>
    <name evidence="11" type="ORF">Q2T52_00095</name>
</gene>
<dbReference type="PROSITE" id="PS00211">
    <property type="entry name" value="ABC_TRANSPORTER_1"/>
    <property type="match status" value="1"/>
</dbReference>
<feature type="domain" description="ABC transporter" evidence="9">
    <location>
        <begin position="275"/>
        <end position="505"/>
    </location>
</feature>
<dbReference type="PROSITE" id="PS50893">
    <property type="entry name" value="ABC_TRANSPORTER_2"/>
    <property type="match status" value="2"/>
</dbReference>
<reference evidence="11" key="2">
    <citation type="submission" date="2023-07" db="EMBL/GenBank/DDBJ databases">
        <authorList>
            <person name="Sun H."/>
        </authorList>
    </citation>
    <scope>NUCLEOTIDE SEQUENCE</scope>
    <source>
        <strain evidence="11">05753</strain>
    </source>
</reference>
<comment type="similarity">
    <text evidence="2">Belongs to the ABC transporter superfamily.</text>
</comment>
<feature type="transmembrane region" description="Helical" evidence="8">
    <location>
        <begin position="891"/>
        <end position="909"/>
    </location>
</feature>
<name>A0ABT8SQ01_9HYPH</name>
<dbReference type="Proteomes" id="UP001169006">
    <property type="component" value="Unassembled WGS sequence"/>
</dbReference>
<feature type="transmembrane region" description="Helical" evidence="8">
    <location>
        <begin position="799"/>
        <end position="822"/>
    </location>
</feature>
<protein>
    <submittedName>
        <fullName evidence="11">Ribosome-associated ATPase/putative transporter RbbA</fullName>
    </submittedName>
</protein>
<reference evidence="11" key="1">
    <citation type="journal article" date="2015" name="Int. J. Syst. Evol. Microbiol.">
        <title>Rhizobium oryzicola sp. nov., potential plant-growth-promoting endophytic bacteria isolated from rice roots.</title>
        <authorList>
            <person name="Zhang X.X."/>
            <person name="Gao J.S."/>
            <person name="Cao Y.H."/>
            <person name="Sheirdil R.A."/>
            <person name="Wang X.C."/>
            <person name="Zhang L."/>
        </authorList>
    </citation>
    <scope>NUCLEOTIDE SEQUENCE</scope>
    <source>
        <strain evidence="11">05753</strain>
    </source>
</reference>
<keyword evidence="7 8" id="KW-0472">Membrane</keyword>
<dbReference type="InterPro" id="IPR027417">
    <property type="entry name" value="P-loop_NTPase"/>
</dbReference>
<evidence type="ECO:0000256" key="8">
    <source>
        <dbReference type="SAM" id="Phobius"/>
    </source>
</evidence>
<keyword evidence="12" id="KW-1185">Reference proteome</keyword>
<evidence type="ECO:0000313" key="11">
    <source>
        <dbReference type="EMBL" id="MDO1580486.1"/>
    </source>
</evidence>
<evidence type="ECO:0000259" key="10">
    <source>
        <dbReference type="PROSITE" id="PS51012"/>
    </source>
</evidence>
<keyword evidence="6 8" id="KW-1133">Transmembrane helix</keyword>
<dbReference type="PROSITE" id="PS51012">
    <property type="entry name" value="ABC_TM2"/>
    <property type="match status" value="1"/>
</dbReference>
<dbReference type="InterPro" id="IPR047817">
    <property type="entry name" value="ABC2_TM_bact-type"/>
</dbReference>
<evidence type="ECO:0000259" key="9">
    <source>
        <dbReference type="PROSITE" id="PS50893"/>
    </source>
</evidence>
<evidence type="ECO:0000256" key="4">
    <source>
        <dbReference type="ARBA" id="ARBA00022741"/>
    </source>
</evidence>
<evidence type="ECO:0000256" key="2">
    <source>
        <dbReference type="ARBA" id="ARBA00005417"/>
    </source>
</evidence>
<dbReference type="EMBL" id="JAUKWQ010000001">
    <property type="protein sequence ID" value="MDO1580486.1"/>
    <property type="molecule type" value="Genomic_DNA"/>
</dbReference>
<dbReference type="InterPro" id="IPR003593">
    <property type="entry name" value="AAA+_ATPase"/>
</dbReference>
<dbReference type="InterPro" id="IPR017871">
    <property type="entry name" value="ABC_transporter-like_CS"/>
</dbReference>
<dbReference type="Pfam" id="PF00005">
    <property type="entry name" value="ABC_tran"/>
    <property type="match status" value="2"/>
</dbReference>
<comment type="subcellular location">
    <subcellularLocation>
        <location evidence="1">Membrane</location>
        <topology evidence="1">Multi-pass membrane protein</topology>
    </subcellularLocation>
</comment>
<feature type="domain" description="ABC transporter" evidence="9">
    <location>
        <begin position="11"/>
        <end position="246"/>
    </location>
</feature>